<dbReference type="Proteomes" id="UP000662185">
    <property type="component" value="Unassembled WGS sequence"/>
</dbReference>
<dbReference type="AlphaFoldDB" id="A0A926WM17"/>
<dbReference type="EMBL" id="JACJQU010000020">
    <property type="protein sequence ID" value="MBD2296234.1"/>
    <property type="molecule type" value="Genomic_DNA"/>
</dbReference>
<keyword evidence="2" id="KW-1185">Reference proteome</keyword>
<name>A0A926WM17_9NOST</name>
<accession>A0A926WM17</accession>
<organism evidence="1 2">
    <name type="scientific">Anabaena sphaerica FACHB-251</name>
    <dbReference type="NCBI Taxonomy" id="2692883"/>
    <lineage>
        <taxon>Bacteria</taxon>
        <taxon>Bacillati</taxon>
        <taxon>Cyanobacteriota</taxon>
        <taxon>Cyanophyceae</taxon>
        <taxon>Nostocales</taxon>
        <taxon>Nostocaceae</taxon>
        <taxon>Anabaena</taxon>
    </lineage>
</organism>
<evidence type="ECO:0000313" key="1">
    <source>
        <dbReference type="EMBL" id="MBD2296234.1"/>
    </source>
</evidence>
<reference evidence="2" key="1">
    <citation type="journal article" date="2020" name="ISME J.">
        <title>Comparative genomics reveals insights into cyanobacterial evolution and habitat adaptation.</title>
        <authorList>
            <person name="Chen M.Y."/>
            <person name="Teng W.K."/>
            <person name="Zhao L."/>
            <person name="Hu C.X."/>
            <person name="Zhou Y.K."/>
            <person name="Han B.P."/>
            <person name="Song L.R."/>
            <person name="Shu W.S."/>
        </authorList>
    </citation>
    <scope>NUCLEOTIDE SEQUENCE [LARGE SCALE GENOMIC DNA]</scope>
    <source>
        <strain evidence="2">FACHB-251</strain>
    </source>
</reference>
<proteinExistence type="predicted"/>
<sequence>MLLGYALVNNIKVPNLEVVGFGYAWVAFYYQLTAYSPYTPLLYASLPIAV</sequence>
<gene>
    <name evidence="1" type="ORF">H6G06_22815</name>
</gene>
<comment type="caution">
    <text evidence="1">The sequence shown here is derived from an EMBL/GenBank/DDBJ whole genome shotgun (WGS) entry which is preliminary data.</text>
</comment>
<dbReference type="RefSeq" id="WP_190564358.1">
    <property type="nucleotide sequence ID" value="NZ_JACJQU010000020.1"/>
</dbReference>
<evidence type="ECO:0000313" key="2">
    <source>
        <dbReference type="Proteomes" id="UP000662185"/>
    </source>
</evidence>
<protein>
    <submittedName>
        <fullName evidence="1">Uncharacterized protein</fullName>
    </submittedName>
</protein>